<evidence type="ECO:0008006" key="4">
    <source>
        <dbReference type="Google" id="ProtNLM"/>
    </source>
</evidence>
<dbReference type="EMBL" id="HE797128">
    <property type="protein sequence ID" value="CCM03759.1"/>
    <property type="molecule type" value="Genomic_DNA"/>
</dbReference>
<dbReference type="AlphaFoldDB" id="J4H3S6"/>
<gene>
    <name evidence="2" type="ORF">FIBRA_05905</name>
</gene>
<organism evidence="2 3">
    <name type="scientific">Fibroporia radiculosa</name>
    <dbReference type="NCBI Taxonomy" id="599839"/>
    <lineage>
        <taxon>Eukaryota</taxon>
        <taxon>Fungi</taxon>
        <taxon>Dikarya</taxon>
        <taxon>Basidiomycota</taxon>
        <taxon>Agaricomycotina</taxon>
        <taxon>Agaricomycetes</taxon>
        <taxon>Polyporales</taxon>
        <taxon>Fibroporiaceae</taxon>
        <taxon>Fibroporia</taxon>
    </lineage>
</organism>
<dbReference type="RefSeq" id="XP_012183042.1">
    <property type="nucleotide sequence ID" value="XM_012327652.1"/>
</dbReference>
<accession>J4H3S6</accession>
<keyword evidence="3" id="KW-1185">Reference proteome</keyword>
<evidence type="ECO:0000313" key="3">
    <source>
        <dbReference type="Proteomes" id="UP000006352"/>
    </source>
</evidence>
<dbReference type="OrthoDB" id="3201641at2759"/>
<proteinExistence type="predicted"/>
<protein>
    <recommendedName>
        <fullName evidence="4">Roadblock/LAMTOR2 domain-containing protein</fullName>
    </recommendedName>
</protein>
<dbReference type="HOGENOM" id="CLU_142954_0_0_1"/>
<dbReference type="STRING" id="599839.J4H3S6"/>
<feature type="compositionally biased region" description="Basic and acidic residues" evidence="1">
    <location>
        <begin position="147"/>
        <end position="157"/>
    </location>
</feature>
<dbReference type="GeneID" id="24098670"/>
<reference evidence="2 3" key="1">
    <citation type="journal article" date="2012" name="Appl. Environ. Microbiol.">
        <title>Short-read sequencing for genomic analysis of the brown rot fungus Fibroporia radiculosa.</title>
        <authorList>
            <person name="Tang J.D."/>
            <person name="Perkins A.D."/>
            <person name="Sonstegard T.S."/>
            <person name="Schroeder S.G."/>
            <person name="Burgess S.C."/>
            <person name="Diehl S.V."/>
        </authorList>
    </citation>
    <scope>NUCLEOTIDE SEQUENCE [LARGE SCALE GENOMIC DNA]</scope>
    <source>
        <strain evidence="2 3">TFFH 294</strain>
    </source>
</reference>
<dbReference type="InParanoid" id="J4H3S6"/>
<dbReference type="Proteomes" id="UP000006352">
    <property type="component" value="Unassembled WGS sequence"/>
</dbReference>
<feature type="region of interest" description="Disordered" evidence="1">
    <location>
        <begin position="129"/>
        <end position="157"/>
    </location>
</feature>
<sequence>MLNLANLRALLSQVLSFPDLHTVVLFTPEGHLVSFAADAYKPKDDVRVIVGLSGEVWQETKGHGIGMVDSELGRLLVLPIERPPHVVNAENGSEERDPAMLLALNAEESVSWQELEAKARELANHLEQPVSQLRGRFSAPPVPSPRARPERGVRRET</sequence>
<dbReference type="SUPFAM" id="SSF103196">
    <property type="entry name" value="Roadblock/LC7 domain"/>
    <property type="match status" value="1"/>
</dbReference>
<evidence type="ECO:0000313" key="2">
    <source>
        <dbReference type="EMBL" id="CCM03759.1"/>
    </source>
</evidence>
<dbReference type="Gene3D" id="3.30.450.30">
    <property type="entry name" value="Dynein light chain 2a, cytoplasmic"/>
    <property type="match status" value="1"/>
</dbReference>
<name>J4H3S6_9APHY</name>
<evidence type="ECO:0000256" key="1">
    <source>
        <dbReference type="SAM" id="MobiDB-lite"/>
    </source>
</evidence>